<dbReference type="HOGENOM" id="CLU_534289_0_0_1"/>
<dbReference type="InterPro" id="IPR001138">
    <property type="entry name" value="Zn2Cys6_DnaBD"/>
</dbReference>
<gene>
    <name evidence="3" type="ORF">PISMIDRAFT_16003</name>
</gene>
<feature type="region of interest" description="Disordered" evidence="1">
    <location>
        <begin position="472"/>
        <end position="493"/>
    </location>
</feature>
<feature type="region of interest" description="Disordered" evidence="1">
    <location>
        <begin position="1"/>
        <end position="34"/>
    </location>
</feature>
<accession>A0A0C9XUV0</accession>
<feature type="region of interest" description="Disordered" evidence="1">
    <location>
        <begin position="72"/>
        <end position="152"/>
    </location>
</feature>
<feature type="region of interest" description="Disordered" evidence="1">
    <location>
        <begin position="204"/>
        <end position="224"/>
    </location>
</feature>
<feature type="region of interest" description="Disordered" evidence="1">
    <location>
        <begin position="543"/>
        <end position="568"/>
    </location>
</feature>
<feature type="compositionally biased region" description="Polar residues" evidence="1">
    <location>
        <begin position="105"/>
        <end position="125"/>
    </location>
</feature>
<name>A0A0C9XUV0_9AGAM</name>
<evidence type="ECO:0000313" key="3">
    <source>
        <dbReference type="EMBL" id="KIK16190.1"/>
    </source>
</evidence>
<organism evidence="3 4">
    <name type="scientific">Pisolithus microcarpus 441</name>
    <dbReference type="NCBI Taxonomy" id="765257"/>
    <lineage>
        <taxon>Eukaryota</taxon>
        <taxon>Fungi</taxon>
        <taxon>Dikarya</taxon>
        <taxon>Basidiomycota</taxon>
        <taxon>Agaricomycotina</taxon>
        <taxon>Agaricomycetes</taxon>
        <taxon>Agaricomycetidae</taxon>
        <taxon>Boletales</taxon>
        <taxon>Sclerodermatineae</taxon>
        <taxon>Pisolithaceae</taxon>
        <taxon>Pisolithus</taxon>
    </lineage>
</organism>
<reference evidence="3 4" key="1">
    <citation type="submission" date="2014-04" db="EMBL/GenBank/DDBJ databases">
        <authorList>
            <consortium name="DOE Joint Genome Institute"/>
            <person name="Kuo A."/>
            <person name="Kohler A."/>
            <person name="Costa M.D."/>
            <person name="Nagy L.G."/>
            <person name="Floudas D."/>
            <person name="Copeland A."/>
            <person name="Barry K.W."/>
            <person name="Cichocki N."/>
            <person name="Veneault-Fourrey C."/>
            <person name="LaButti K."/>
            <person name="Lindquist E.A."/>
            <person name="Lipzen A."/>
            <person name="Lundell T."/>
            <person name="Morin E."/>
            <person name="Murat C."/>
            <person name="Sun H."/>
            <person name="Tunlid A."/>
            <person name="Henrissat B."/>
            <person name="Grigoriev I.V."/>
            <person name="Hibbett D.S."/>
            <person name="Martin F."/>
            <person name="Nordberg H.P."/>
            <person name="Cantor M.N."/>
            <person name="Hua S.X."/>
        </authorList>
    </citation>
    <scope>NUCLEOTIDE SEQUENCE [LARGE SCALE GENOMIC DNA]</scope>
    <source>
        <strain evidence="3 4">441</strain>
    </source>
</reference>
<sequence>MPARKRRAHSDSVAADDPRQVAPNQPTRGRKPAQACPRCKARKVRCEFPAGSHICQRCMESGCVNECLPAESHAHPTHSGGIPPPAHGNSVPPPARGNSIPPPNNHQVSQCQKQNQLERTLSSGHQAKRQCKSKSCEREADVPPPAVTTPLEPIPEFDYEVYDDNYATTDFPSGNLQDAMQILTAIGGGNSDVTARNVAEGGEEFDLDNIASSDDDSSSEDSGLDLMQYHPRAVKSMVRAPIKEQVSKPFKGKAMGSTCSEYDPLKCSFVIQGAVRQSDGSNSPLQIPSGITLDGLHIAVAEKLGHFPGLVKLRYRLDSDKAKAGTISIQNDDELAMFKDRMRSLIVPPRLANGKPSNCPLKNVLIYFEDADTEDPAPNNSHKTGATSQAVAQGKQKPSVQASGQLEGGVRHKELIAELQERWRCDIHSKGPESPTYCYTGNGGICYALTHGNLSLWALEIMDGDGSVDEKPPKIILPNARPRTRSSSVTNPAMQMPHLGLPGPAGSYGYPPPVIVLPPWVPPGYQGIGNGQPLLSTSTEVQLRSTSPCDTRNLTPSSSNTPSLSPHPNIPITDIPDIVSWFTFLVVFSWPGSA</sequence>
<dbReference type="AlphaFoldDB" id="A0A0C9XUV0"/>
<dbReference type="GO" id="GO:0000981">
    <property type="term" value="F:DNA-binding transcription factor activity, RNA polymerase II-specific"/>
    <property type="evidence" value="ECO:0007669"/>
    <property type="project" value="InterPro"/>
</dbReference>
<dbReference type="Proteomes" id="UP000054018">
    <property type="component" value="Unassembled WGS sequence"/>
</dbReference>
<proteinExistence type="predicted"/>
<keyword evidence="4" id="KW-1185">Reference proteome</keyword>
<dbReference type="EMBL" id="KN833865">
    <property type="protein sequence ID" value="KIK16190.1"/>
    <property type="molecule type" value="Genomic_DNA"/>
</dbReference>
<feature type="compositionally biased region" description="Pro residues" evidence="1">
    <location>
        <begin position="82"/>
        <end position="104"/>
    </location>
</feature>
<dbReference type="GO" id="GO:0008270">
    <property type="term" value="F:zinc ion binding"/>
    <property type="evidence" value="ECO:0007669"/>
    <property type="project" value="InterPro"/>
</dbReference>
<evidence type="ECO:0000259" key="2">
    <source>
        <dbReference type="PROSITE" id="PS50048"/>
    </source>
</evidence>
<feature type="compositionally biased region" description="Acidic residues" evidence="1">
    <location>
        <begin position="204"/>
        <end position="223"/>
    </location>
</feature>
<feature type="compositionally biased region" description="Polar residues" evidence="1">
    <location>
        <begin position="543"/>
        <end position="552"/>
    </location>
</feature>
<feature type="compositionally biased region" description="Polar residues" evidence="1">
    <location>
        <begin position="378"/>
        <end position="404"/>
    </location>
</feature>
<protein>
    <recommendedName>
        <fullName evidence="2">Zn(2)-C6 fungal-type domain-containing protein</fullName>
    </recommendedName>
</protein>
<feature type="compositionally biased region" description="Low complexity" evidence="1">
    <location>
        <begin position="553"/>
        <end position="566"/>
    </location>
</feature>
<feature type="domain" description="Zn(2)-C6 fungal-type" evidence="2">
    <location>
        <begin position="35"/>
        <end position="67"/>
    </location>
</feature>
<evidence type="ECO:0000256" key="1">
    <source>
        <dbReference type="SAM" id="MobiDB-lite"/>
    </source>
</evidence>
<evidence type="ECO:0000313" key="4">
    <source>
        <dbReference type="Proteomes" id="UP000054018"/>
    </source>
</evidence>
<dbReference type="PROSITE" id="PS50048">
    <property type="entry name" value="ZN2_CY6_FUNGAL_2"/>
    <property type="match status" value="1"/>
</dbReference>
<dbReference type="OrthoDB" id="2690279at2759"/>
<dbReference type="CDD" id="cd00067">
    <property type="entry name" value="GAL4"/>
    <property type="match status" value="1"/>
</dbReference>
<dbReference type="PROSITE" id="PS00463">
    <property type="entry name" value="ZN2_CY6_FUNGAL_1"/>
    <property type="match status" value="1"/>
</dbReference>
<feature type="region of interest" description="Disordered" evidence="1">
    <location>
        <begin position="372"/>
        <end position="408"/>
    </location>
</feature>
<reference evidence="4" key="2">
    <citation type="submission" date="2015-01" db="EMBL/GenBank/DDBJ databases">
        <title>Evolutionary Origins and Diversification of the Mycorrhizal Mutualists.</title>
        <authorList>
            <consortium name="DOE Joint Genome Institute"/>
            <consortium name="Mycorrhizal Genomics Consortium"/>
            <person name="Kohler A."/>
            <person name="Kuo A."/>
            <person name="Nagy L.G."/>
            <person name="Floudas D."/>
            <person name="Copeland A."/>
            <person name="Barry K.W."/>
            <person name="Cichocki N."/>
            <person name="Veneault-Fourrey C."/>
            <person name="LaButti K."/>
            <person name="Lindquist E.A."/>
            <person name="Lipzen A."/>
            <person name="Lundell T."/>
            <person name="Morin E."/>
            <person name="Murat C."/>
            <person name="Riley R."/>
            <person name="Ohm R."/>
            <person name="Sun H."/>
            <person name="Tunlid A."/>
            <person name="Henrissat B."/>
            <person name="Grigoriev I.V."/>
            <person name="Hibbett D.S."/>
            <person name="Martin F."/>
        </authorList>
    </citation>
    <scope>NUCLEOTIDE SEQUENCE [LARGE SCALE GENOMIC DNA]</scope>
    <source>
        <strain evidence="4">441</strain>
    </source>
</reference>